<dbReference type="Pfam" id="PF00188">
    <property type="entry name" value="CAP"/>
    <property type="match status" value="1"/>
</dbReference>
<feature type="domain" description="SCP" evidence="2">
    <location>
        <begin position="93"/>
        <end position="208"/>
    </location>
</feature>
<keyword evidence="1" id="KW-1133">Transmembrane helix</keyword>
<organism evidence="3 4">
    <name type="scientific">Donghicola tyrosinivorans</name>
    <dbReference type="NCBI Taxonomy" id="1652492"/>
    <lineage>
        <taxon>Bacteria</taxon>
        <taxon>Pseudomonadati</taxon>
        <taxon>Pseudomonadota</taxon>
        <taxon>Alphaproteobacteria</taxon>
        <taxon>Rhodobacterales</taxon>
        <taxon>Roseobacteraceae</taxon>
        <taxon>Donghicola</taxon>
    </lineage>
</organism>
<dbReference type="Proteomes" id="UP000238392">
    <property type="component" value="Unassembled WGS sequence"/>
</dbReference>
<reference evidence="3 4" key="1">
    <citation type="submission" date="2018-03" db="EMBL/GenBank/DDBJ databases">
        <title>Genomic Encyclopedia of Archaeal and Bacterial Type Strains, Phase II (KMG-II): from individual species to whole genera.</title>
        <authorList>
            <person name="Goeker M."/>
        </authorList>
    </citation>
    <scope>NUCLEOTIDE SEQUENCE [LARGE SCALE GENOMIC DNA]</scope>
    <source>
        <strain evidence="3 4">DSM 100212</strain>
    </source>
</reference>
<evidence type="ECO:0000259" key="2">
    <source>
        <dbReference type="Pfam" id="PF00188"/>
    </source>
</evidence>
<dbReference type="InterPro" id="IPR014044">
    <property type="entry name" value="CAP_dom"/>
</dbReference>
<dbReference type="Gene3D" id="3.40.33.10">
    <property type="entry name" value="CAP"/>
    <property type="match status" value="1"/>
</dbReference>
<accession>A0A2T0WYJ7</accession>
<name>A0A2T0WYJ7_9RHOB</name>
<gene>
    <name evidence="3" type="ORF">CLV74_103336</name>
</gene>
<comment type="caution">
    <text evidence="3">The sequence shown here is derived from an EMBL/GenBank/DDBJ whole genome shotgun (WGS) entry which is preliminary data.</text>
</comment>
<keyword evidence="1" id="KW-0472">Membrane</keyword>
<dbReference type="CDD" id="cd05379">
    <property type="entry name" value="CAP_bacterial"/>
    <property type="match status" value="1"/>
</dbReference>
<dbReference type="SUPFAM" id="SSF55797">
    <property type="entry name" value="PR-1-like"/>
    <property type="match status" value="1"/>
</dbReference>
<keyword evidence="4" id="KW-1185">Reference proteome</keyword>
<protein>
    <submittedName>
        <fullName evidence="3">Cysteine-rich secretory protein family protein</fullName>
    </submittedName>
</protein>
<keyword evidence="1" id="KW-0812">Transmembrane</keyword>
<proteinExistence type="predicted"/>
<dbReference type="PANTHER" id="PTHR31157">
    <property type="entry name" value="SCP DOMAIN-CONTAINING PROTEIN"/>
    <property type="match status" value="1"/>
</dbReference>
<evidence type="ECO:0000313" key="3">
    <source>
        <dbReference type="EMBL" id="PRY91747.1"/>
    </source>
</evidence>
<evidence type="ECO:0000313" key="4">
    <source>
        <dbReference type="Proteomes" id="UP000238392"/>
    </source>
</evidence>
<dbReference type="InterPro" id="IPR035940">
    <property type="entry name" value="CAP_sf"/>
</dbReference>
<dbReference type="PANTHER" id="PTHR31157:SF1">
    <property type="entry name" value="SCP DOMAIN-CONTAINING PROTEIN"/>
    <property type="match status" value="1"/>
</dbReference>
<dbReference type="EMBL" id="PVTQ01000003">
    <property type="protein sequence ID" value="PRY91747.1"/>
    <property type="molecule type" value="Genomic_DNA"/>
</dbReference>
<feature type="transmembrane region" description="Helical" evidence="1">
    <location>
        <begin position="35"/>
        <end position="57"/>
    </location>
</feature>
<sequence>MVQKPQSQFKHTSVKANTRCVGLNRNSDRGMPYETIYGASMIRFIPLLIVFCTALAACSPAPAPVHLGPDGKPLPKLYRISPSDAGRIEYNVLDSVNALRYAAGRNSLTLNAQLNAAAATHSRDMSIQNRPWHFGSDGSSPIDRVRRVGYQNHLVGELISETYETELETLGAWAEDPVTRTVLMSREATEMGFAWHQESNGKIWWTMVLGAPANYTDVR</sequence>
<evidence type="ECO:0000256" key="1">
    <source>
        <dbReference type="SAM" id="Phobius"/>
    </source>
</evidence>
<dbReference type="AlphaFoldDB" id="A0A2T0WYJ7"/>